<evidence type="ECO:0000313" key="2">
    <source>
        <dbReference type="Proteomes" id="UP000066624"/>
    </source>
</evidence>
<keyword evidence="2" id="KW-1185">Reference proteome</keyword>
<dbReference type="EMBL" id="CP012154">
    <property type="protein sequence ID" value="AKS41751.1"/>
    <property type="molecule type" value="Genomic_DNA"/>
</dbReference>
<gene>
    <name evidence="1" type="ORF">WM2015_1379</name>
</gene>
<dbReference type="OrthoDB" id="5771733at2"/>
<evidence type="ECO:0000313" key="1">
    <source>
        <dbReference type="EMBL" id="AKS41751.1"/>
    </source>
</evidence>
<name>A0A0K0XVV9_9GAMM</name>
<dbReference type="KEGG" id="wma:WM2015_1379"/>
<sequence>MTSHDDPEHADRMAQLESKLAFLEHTVDVLAGELESQQNEARILHRKLDALHRQLESLQDETGIEGQADERPPHY</sequence>
<reference evidence="1 2" key="1">
    <citation type="submission" date="2015-07" db="EMBL/GenBank/DDBJ databases">
        <authorList>
            <person name="Noorani M."/>
        </authorList>
    </citation>
    <scope>NUCLEOTIDE SEQUENCE [LARGE SCALE GENOMIC DNA]</scope>
    <source>
        <strain evidence="1 2">KCTC 42284</strain>
    </source>
</reference>
<accession>A0A0K0XVV9</accession>
<dbReference type="RefSeq" id="WP_082169531.1">
    <property type="nucleotide sequence ID" value="NZ_CP012154.1"/>
</dbReference>
<dbReference type="Proteomes" id="UP000066624">
    <property type="component" value="Chromosome"/>
</dbReference>
<proteinExistence type="predicted"/>
<dbReference type="Pfam" id="PF04102">
    <property type="entry name" value="SlyX"/>
    <property type="match status" value="1"/>
</dbReference>
<protein>
    <submittedName>
        <fullName evidence="1">Uncharacterized protein</fullName>
    </submittedName>
</protein>
<dbReference type="InterPro" id="IPR007236">
    <property type="entry name" value="SlyX"/>
</dbReference>
<organism evidence="1 2">
    <name type="scientific">Wenzhouxiangella marina</name>
    <dbReference type="NCBI Taxonomy" id="1579979"/>
    <lineage>
        <taxon>Bacteria</taxon>
        <taxon>Pseudomonadati</taxon>
        <taxon>Pseudomonadota</taxon>
        <taxon>Gammaproteobacteria</taxon>
        <taxon>Chromatiales</taxon>
        <taxon>Wenzhouxiangellaceae</taxon>
        <taxon>Wenzhouxiangella</taxon>
    </lineage>
</organism>
<dbReference type="STRING" id="1579979.WM2015_1379"/>
<dbReference type="AlphaFoldDB" id="A0A0K0XVV9"/>